<name>A0ABR3J4S5_9AGAR</name>
<gene>
    <name evidence="5" type="ORF">HGRIS_007437</name>
</gene>
<sequence length="194" mass="21469">MSDLDLTIITYGEESRRAEIALRPKIPPVIRGNISQLNDWAFELIRYLGIDVKHIDNWGCAICAKPARETHYQIASWTHLPQPKINIYVNHLCAAAGGECHKQVIGQSQAMAAMSGMPPPPEAPLPMPSGVEMFPLAGSCAHCLKDETAATTSAISRCSGCKMTSVNCQKNDWNRHKKVCKTVKSIRWAVWPEM</sequence>
<evidence type="ECO:0000256" key="3">
    <source>
        <dbReference type="ARBA" id="ARBA00022833"/>
    </source>
</evidence>
<evidence type="ECO:0000256" key="2">
    <source>
        <dbReference type="ARBA" id="ARBA00022771"/>
    </source>
</evidence>
<reference evidence="6" key="1">
    <citation type="submission" date="2024-06" db="EMBL/GenBank/DDBJ databases">
        <title>Multi-omics analyses provide insights into the biosynthesis of the anticancer antibiotic pleurotin in Hohenbuehelia grisea.</title>
        <authorList>
            <person name="Weaver J.A."/>
            <person name="Alberti F."/>
        </authorList>
    </citation>
    <scope>NUCLEOTIDE SEQUENCE [LARGE SCALE GENOMIC DNA]</scope>
    <source>
        <strain evidence="6">T-177</strain>
    </source>
</reference>
<comment type="caution">
    <text evidence="5">The sequence shown here is derived from an EMBL/GenBank/DDBJ whole genome shotgun (WGS) entry which is preliminary data.</text>
</comment>
<protein>
    <recommendedName>
        <fullName evidence="4">MYND-type domain-containing protein</fullName>
    </recommendedName>
</protein>
<dbReference type="SUPFAM" id="SSF144232">
    <property type="entry name" value="HIT/MYND zinc finger-like"/>
    <property type="match status" value="1"/>
</dbReference>
<dbReference type="EMBL" id="JASNQZ010000011">
    <property type="protein sequence ID" value="KAL0950649.1"/>
    <property type="molecule type" value="Genomic_DNA"/>
</dbReference>
<organism evidence="5 6">
    <name type="scientific">Hohenbuehelia grisea</name>
    <dbReference type="NCBI Taxonomy" id="104357"/>
    <lineage>
        <taxon>Eukaryota</taxon>
        <taxon>Fungi</taxon>
        <taxon>Dikarya</taxon>
        <taxon>Basidiomycota</taxon>
        <taxon>Agaricomycotina</taxon>
        <taxon>Agaricomycetes</taxon>
        <taxon>Agaricomycetidae</taxon>
        <taxon>Agaricales</taxon>
        <taxon>Pleurotineae</taxon>
        <taxon>Pleurotaceae</taxon>
        <taxon>Hohenbuehelia</taxon>
    </lineage>
</organism>
<keyword evidence="6" id="KW-1185">Reference proteome</keyword>
<accession>A0ABR3J4S5</accession>
<evidence type="ECO:0000313" key="6">
    <source>
        <dbReference type="Proteomes" id="UP001556367"/>
    </source>
</evidence>
<proteinExistence type="predicted"/>
<keyword evidence="1" id="KW-0479">Metal-binding</keyword>
<dbReference type="InterPro" id="IPR002893">
    <property type="entry name" value="Znf_MYND"/>
</dbReference>
<dbReference type="Gene3D" id="6.10.140.2220">
    <property type="match status" value="1"/>
</dbReference>
<evidence type="ECO:0000259" key="4">
    <source>
        <dbReference type="Pfam" id="PF01753"/>
    </source>
</evidence>
<evidence type="ECO:0000256" key="1">
    <source>
        <dbReference type="ARBA" id="ARBA00022723"/>
    </source>
</evidence>
<keyword evidence="2" id="KW-0863">Zinc-finger</keyword>
<keyword evidence="3" id="KW-0862">Zinc</keyword>
<feature type="domain" description="MYND-type" evidence="4">
    <location>
        <begin position="140"/>
        <end position="180"/>
    </location>
</feature>
<evidence type="ECO:0000313" key="5">
    <source>
        <dbReference type="EMBL" id="KAL0950649.1"/>
    </source>
</evidence>
<dbReference type="Proteomes" id="UP001556367">
    <property type="component" value="Unassembled WGS sequence"/>
</dbReference>
<dbReference type="Pfam" id="PF01753">
    <property type="entry name" value="zf-MYND"/>
    <property type="match status" value="1"/>
</dbReference>